<evidence type="ECO:0000313" key="2">
    <source>
        <dbReference type="Proteomes" id="UP000053398"/>
    </source>
</evidence>
<organism evidence="1 2">
    <name type="scientific">Streptomyces corchorusii</name>
    <name type="common">Streptomyces chibaensis</name>
    <dbReference type="NCBI Taxonomy" id="1903"/>
    <lineage>
        <taxon>Bacteria</taxon>
        <taxon>Bacillati</taxon>
        <taxon>Actinomycetota</taxon>
        <taxon>Actinomycetes</taxon>
        <taxon>Kitasatosporales</taxon>
        <taxon>Streptomycetaceae</taxon>
        <taxon>Streptomyces</taxon>
    </lineage>
</organism>
<dbReference type="AlphaFoldDB" id="A0A101QBR5"/>
<dbReference type="EMBL" id="LMWP01000017">
    <property type="protein sequence ID" value="KUN27034.1"/>
    <property type="molecule type" value="Genomic_DNA"/>
</dbReference>
<evidence type="ECO:0000313" key="1">
    <source>
        <dbReference type="EMBL" id="KUN27034.1"/>
    </source>
</evidence>
<dbReference type="RefSeq" id="WP_059263652.1">
    <property type="nucleotide sequence ID" value="NZ_KQ948356.1"/>
</dbReference>
<proteinExistence type="predicted"/>
<dbReference type="Proteomes" id="UP000053398">
    <property type="component" value="Unassembled WGS sequence"/>
</dbReference>
<reference evidence="1 2" key="1">
    <citation type="submission" date="2015-10" db="EMBL/GenBank/DDBJ databases">
        <title>Draft genome sequence of Streptomyces corchorusii DSM 40340, type strain for the species Streptomyces corchorusii.</title>
        <authorList>
            <person name="Ruckert C."/>
            <person name="Winkler A."/>
            <person name="Kalinowski J."/>
            <person name="Kampfer P."/>
            <person name="Glaeser S."/>
        </authorList>
    </citation>
    <scope>NUCLEOTIDE SEQUENCE [LARGE SCALE GENOMIC DNA]</scope>
    <source>
        <strain evidence="1 2">DSM 40340</strain>
    </source>
</reference>
<protein>
    <submittedName>
        <fullName evidence="1">Uncharacterized protein</fullName>
    </submittedName>
</protein>
<gene>
    <name evidence="1" type="ORF">AQJ11_17345</name>
</gene>
<accession>A0A101QBR5</accession>
<name>A0A101QBR5_STRCK</name>
<sequence length="89" mass="9319">MPIPGLGGLSVLDTHLLETVARGTDSCKKITIPLAVIMACVINGDTMTGALRQATWLVVAVTVLVVVKALADWLPQRRVKPVGAPDTSS</sequence>
<keyword evidence="2" id="KW-1185">Reference proteome</keyword>
<comment type="caution">
    <text evidence="1">The sequence shown here is derived from an EMBL/GenBank/DDBJ whole genome shotgun (WGS) entry which is preliminary data.</text>
</comment>